<dbReference type="InterPro" id="IPR020859">
    <property type="entry name" value="ROC"/>
</dbReference>
<organism evidence="4 5">
    <name type="scientific">Araneus ventricosus</name>
    <name type="common">Orbweaver spider</name>
    <name type="synonym">Epeira ventricosa</name>
    <dbReference type="NCBI Taxonomy" id="182803"/>
    <lineage>
        <taxon>Eukaryota</taxon>
        <taxon>Metazoa</taxon>
        <taxon>Ecdysozoa</taxon>
        <taxon>Arthropoda</taxon>
        <taxon>Chelicerata</taxon>
        <taxon>Arachnida</taxon>
        <taxon>Araneae</taxon>
        <taxon>Araneomorphae</taxon>
        <taxon>Entelegynae</taxon>
        <taxon>Araneoidea</taxon>
        <taxon>Araneidae</taxon>
        <taxon>Araneus</taxon>
    </lineage>
</organism>
<evidence type="ECO:0000256" key="1">
    <source>
        <dbReference type="ARBA" id="ARBA00022737"/>
    </source>
</evidence>
<dbReference type="Pfam" id="PF08477">
    <property type="entry name" value="Roc"/>
    <property type="match status" value="1"/>
</dbReference>
<feature type="domain" description="Roc" evidence="3">
    <location>
        <begin position="1"/>
        <end position="177"/>
    </location>
</feature>
<dbReference type="FunFam" id="3.40.50.300:FF:001518">
    <property type="entry name" value="Leucine-rich repeat kinase, isoform C"/>
    <property type="match status" value="1"/>
</dbReference>
<dbReference type="SUPFAM" id="SSF52540">
    <property type="entry name" value="P-loop containing nucleoside triphosphate hydrolases"/>
    <property type="match status" value="1"/>
</dbReference>
<dbReference type="Gene3D" id="3.30.70.1390">
    <property type="entry name" value="ROC domain from the Parkinson's disease-associated leucine-rich repeat kinase 2"/>
    <property type="match status" value="1"/>
</dbReference>
<dbReference type="EMBL" id="BGPR01059603">
    <property type="protein sequence ID" value="GBO35608.1"/>
    <property type="molecule type" value="Genomic_DNA"/>
</dbReference>
<gene>
    <name evidence="4" type="primary">lrk-1_3</name>
    <name evidence="4" type="ORF">AVEN_232646_1</name>
</gene>
<keyword evidence="5" id="KW-1185">Reference proteome</keyword>
<dbReference type="GO" id="GO:0000166">
    <property type="term" value="F:nucleotide binding"/>
    <property type="evidence" value="ECO:0007669"/>
    <property type="project" value="UniProtKB-KW"/>
</dbReference>
<comment type="caution">
    <text evidence="4">The sequence shown here is derived from an EMBL/GenBank/DDBJ whole genome shotgun (WGS) entry which is preliminary data.</text>
</comment>
<evidence type="ECO:0000313" key="5">
    <source>
        <dbReference type="Proteomes" id="UP000499080"/>
    </source>
</evidence>
<dbReference type="Gene3D" id="3.40.50.300">
    <property type="entry name" value="P-loop containing nucleotide triphosphate hydrolases"/>
    <property type="match status" value="1"/>
</dbReference>
<reference evidence="4 5" key="1">
    <citation type="journal article" date="2019" name="Sci. Rep.">
        <title>Orb-weaving spider Araneus ventricosus genome elucidates the spidroin gene catalogue.</title>
        <authorList>
            <person name="Kono N."/>
            <person name="Nakamura H."/>
            <person name="Ohtoshi R."/>
            <person name="Moran D.A.P."/>
            <person name="Shinohara A."/>
            <person name="Yoshida Y."/>
            <person name="Fujiwara M."/>
            <person name="Mori M."/>
            <person name="Tomita M."/>
            <person name="Arakawa K."/>
        </authorList>
    </citation>
    <scope>NUCLEOTIDE SEQUENCE [LARGE SCALE GENOMIC DNA]</scope>
</reference>
<feature type="non-terminal residue" evidence="4">
    <location>
        <position position="1"/>
    </location>
</feature>
<protein>
    <submittedName>
        <fullName evidence="4">Leucine-rich repeat serine/threonine-protein kinase 1</fullName>
    </submittedName>
</protein>
<accession>A0A4Y2WG57</accession>
<proteinExistence type="predicted"/>
<keyword evidence="2" id="KW-0547">Nucleotide-binding</keyword>
<dbReference type="GO" id="GO:0016301">
    <property type="term" value="F:kinase activity"/>
    <property type="evidence" value="ECO:0007669"/>
    <property type="project" value="UniProtKB-KW"/>
</dbReference>
<dbReference type="Proteomes" id="UP000499080">
    <property type="component" value="Unassembled WGS sequence"/>
</dbReference>
<sequence>HWAKRTGNKNINLKTAKGINISTVGVDVGDWVYEKKIRGQSSYGPVVFRTWDFGGQKEYYATHQYFLSKRSLYLVTWRIIDGERGVDGILQWLVNIQARAPNAPVIIIGTHYDLVKERFPPSYSEDLQQMIRDRFINVVDADKCGLPRVIDTIEISCKTRHNIKLLCNLIYDTVFELKCPGAYRRTKFAKSKQRKPKLIQSPHSIACFVIISVREQRTTSSALGEASQSYCPISCLSSNRVGFVNMPPGGFAASTHFAQHYPCHLAVSWLSATAFFSSA</sequence>
<keyword evidence="1" id="KW-0677">Repeat</keyword>
<name>A0A4Y2WG57_ARAVE</name>
<evidence type="ECO:0000259" key="3">
    <source>
        <dbReference type="PROSITE" id="PS51424"/>
    </source>
</evidence>
<dbReference type="OrthoDB" id="10252328at2759"/>
<dbReference type="InterPro" id="IPR027417">
    <property type="entry name" value="P-loop_NTPase"/>
</dbReference>
<keyword evidence="4" id="KW-0418">Kinase</keyword>
<evidence type="ECO:0000256" key="2">
    <source>
        <dbReference type="ARBA" id="ARBA00022741"/>
    </source>
</evidence>
<dbReference type="PROSITE" id="PS51424">
    <property type="entry name" value="ROC"/>
    <property type="match status" value="1"/>
</dbReference>
<evidence type="ECO:0000313" key="4">
    <source>
        <dbReference type="EMBL" id="GBO35608.1"/>
    </source>
</evidence>
<keyword evidence="4" id="KW-0808">Transferase</keyword>
<dbReference type="AlphaFoldDB" id="A0A4Y2WG57"/>